<dbReference type="KEGG" id="mma:MM_0758"/>
<protein>
    <submittedName>
        <fullName evidence="2">Conserved protein</fullName>
    </submittedName>
</protein>
<keyword evidence="1" id="KW-0812">Transmembrane</keyword>
<keyword evidence="1" id="KW-0472">Membrane</keyword>
<dbReference type="Proteomes" id="UP000000595">
    <property type="component" value="Chromosome"/>
</dbReference>
<dbReference type="HOGENOM" id="CLU_2629765_0_0_2"/>
<dbReference type="PATRIC" id="fig|192952.21.peg.900"/>
<sequence length="77" mass="9256">MHAGFLAYSAFFQGEGYLFLTNAFLYRTVIRFSKSLFFLRTCYFFLKHAAYFLDLSSFRKLHPAQKPYELYIMHKYA</sequence>
<organism evidence="2 3">
    <name type="scientific">Methanosarcina mazei (strain ATCC BAA-159 / DSM 3647 / Goe1 / Go1 / JCM 11833 / OCM 88)</name>
    <name type="common">Methanosarcina frisia</name>
    <dbReference type="NCBI Taxonomy" id="192952"/>
    <lineage>
        <taxon>Archaea</taxon>
        <taxon>Methanobacteriati</taxon>
        <taxon>Methanobacteriota</taxon>
        <taxon>Stenosarchaea group</taxon>
        <taxon>Methanomicrobia</taxon>
        <taxon>Methanosarcinales</taxon>
        <taxon>Methanosarcinaceae</taxon>
        <taxon>Methanosarcina</taxon>
    </lineage>
</organism>
<reference evidence="2 3" key="1">
    <citation type="journal article" date="2002" name="J. Mol. Microbiol. Biotechnol.">
        <title>The genome of Methanosarcina mazei: evidence for lateral gene transfer between Bacteria and Archaea.</title>
        <authorList>
            <person name="Deppenmeier U."/>
            <person name="Johann A."/>
            <person name="Hartsch T."/>
            <person name="Merkl R."/>
            <person name="Schmitz R.A."/>
            <person name="Martinez-Arias R."/>
            <person name="Henne A."/>
            <person name="Wiezer A."/>
            <person name="Baumer S."/>
            <person name="Jacobi C."/>
            <person name="Bruggemann H."/>
            <person name="Lienard T."/>
            <person name="Christmann A."/>
            <person name="Bomeke M."/>
            <person name="Steckel S."/>
            <person name="Bhattacharyya A."/>
            <person name="Lykidis A."/>
            <person name="Overbeek R."/>
            <person name="Klenk H.P."/>
            <person name="Gunsalus R.P."/>
            <person name="Fritz H.J."/>
            <person name="Gottschalk G."/>
        </authorList>
    </citation>
    <scope>NUCLEOTIDE SEQUENCE [LARGE SCALE GENOMIC DNA]</scope>
    <source>
        <strain evidence="3">ATCC BAA-159 / DSM 3647 / Goe1 / Go1 / JCM 11833 / OCM 88</strain>
    </source>
</reference>
<keyword evidence="1" id="KW-1133">Transmembrane helix</keyword>
<feature type="transmembrane region" description="Helical" evidence="1">
    <location>
        <begin position="6"/>
        <end position="25"/>
    </location>
</feature>
<name>Q8PYU3_METMA</name>
<accession>Q8PYU3</accession>
<proteinExistence type="predicted"/>
<evidence type="ECO:0000313" key="3">
    <source>
        <dbReference type="Proteomes" id="UP000000595"/>
    </source>
</evidence>
<dbReference type="EMBL" id="AE008384">
    <property type="protein sequence ID" value="AAM30454.1"/>
    <property type="molecule type" value="Genomic_DNA"/>
</dbReference>
<evidence type="ECO:0000313" key="2">
    <source>
        <dbReference type="EMBL" id="AAM30454.1"/>
    </source>
</evidence>
<evidence type="ECO:0000256" key="1">
    <source>
        <dbReference type="SAM" id="Phobius"/>
    </source>
</evidence>
<dbReference type="AlphaFoldDB" id="Q8PYU3"/>
<gene>
    <name evidence="2" type="ordered locus">MM_0758</name>
</gene>